<proteinExistence type="inferred from homology"/>
<dbReference type="Proteomes" id="UP000744032">
    <property type="component" value="Unassembled WGS sequence"/>
</dbReference>
<gene>
    <name evidence="4" type="ORF">HF200_05365</name>
</gene>
<feature type="domain" description="Thioesterase TesA-like" evidence="3">
    <location>
        <begin position="25"/>
        <end position="247"/>
    </location>
</feature>
<dbReference type="SUPFAM" id="SSF53474">
    <property type="entry name" value="alpha/beta-Hydrolases"/>
    <property type="match status" value="1"/>
</dbReference>
<keyword evidence="5" id="KW-1185">Reference proteome</keyword>
<evidence type="ECO:0000259" key="3">
    <source>
        <dbReference type="SMART" id="SM00824"/>
    </source>
</evidence>
<comment type="similarity">
    <text evidence="1">Belongs to the thioesterase family.</text>
</comment>
<sequence>MSTPVGSGAWIRRYRTAGPEAPRLVCFPHAGGSASFYLPTATALTPDVDVLAVQYPGRQDRMGEQPFTDLRLLADQVTEALAPWRDRPLHLFGHSMGAVVAYEVALRLQELPGPGPASLYVSGRRGPTTRRTETVHLLDDAALIRELKTLAGTDAALLADDDILAMILPALRADYRAIGTYDHRPAPRLACPVTALVGDADPRVTPAEAEAWRQHTDHDFDLHVFEGGHFYLTEHQPAVLALLQERLKT</sequence>
<dbReference type="PANTHER" id="PTHR11487:SF0">
    <property type="entry name" value="S-ACYL FATTY ACID SYNTHASE THIOESTERASE, MEDIUM CHAIN"/>
    <property type="match status" value="1"/>
</dbReference>
<dbReference type="PANTHER" id="PTHR11487">
    <property type="entry name" value="THIOESTERASE"/>
    <property type="match status" value="1"/>
</dbReference>
<protein>
    <submittedName>
        <fullName evidence="4">Thioesterase</fullName>
    </submittedName>
</protein>
<comment type="caution">
    <text evidence="4">The sequence shown here is derived from an EMBL/GenBank/DDBJ whole genome shotgun (WGS) entry which is preliminary data.</text>
</comment>
<organism evidence="4 5">
    <name type="scientific">Streptomyces galbus</name>
    <dbReference type="NCBI Taxonomy" id="33898"/>
    <lineage>
        <taxon>Bacteria</taxon>
        <taxon>Bacillati</taxon>
        <taxon>Actinomycetota</taxon>
        <taxon>Actinomycetes</taxon>
        <taxon>Kitasatosporales</taxon>
        <taxon>Streptomycetaceae</taxon>
        <taxon>Streptomyces</taxon>
    </lineage>
</organism>
<name>A0ABX1IEQ7_STRGB</name>
<evidence type="ECO:0000256" key="2">
    <source>
        <dbReference type="ARBA" id="ARBA00022801"/>
    </source>
</evidence>
<keyword evidence="2" id="KW-0378">Hydrolase</keyword>
<dbReference type="Pfam" id="PF00975">
    <property type="entry name" value="Thioesterase"/>
    <property type="match status" value="1"/>
</dbReference>
<dbReference type="Gene3D" id="3.40.50.1820">
    <property type="entry name" value="alpha/beta hydrolase"/>
    <property type="match status" value="1"/>
</dbReference>
<dbReference type="InterPro" id="IPR029058">
    <property type="entry name" value="AB_hydrolase_fold"/>
</dbReference>
<evidence type="ECO:0000313" key="4">
    <source>
        <dbReference type="EMBL" id="NKQ23909.1"/>
    </source>
</evidence>
<evidence type="ECO:0000313" key="5">
    <source>
        <dbReference type="Proteomes" id="UP000744032"/>
    </source>
</evidence>
<accession>A0ABX1IEQ7</accession>
<dbReference type="InterPro" id="IPR012223">
    <property type="entry name" value="TEII"/>
</dbReference>
<dbReference type="InterPro" id="IPR020802">
    <property type="entry name" value="TesA-like"/>
</dbReference>
<dbReference type="EMBL" id="JAAXMD010000027">
    <property type="protein sequence ID" value="NKQ23909.1"/>
    <property type="molecule type" value="Genomic_DNA"/>
</dbReference>
<reference evidence="4 5" key="1">
    <citation type="submission" date="2020-04" db="EMBL/GenBank/DDBJ databases">
        <title>Genome sequence of Streptomyces galbus strain I339.</title>
        <authorList>
            <person name="Silva E.A.N."/>
            <person name="Merces M."/>
            <person name="Castelo Branco A.P.O.T."/>
            <person name="Vasconcelos P.C."/>
            <person name="Costa N.P."/>
            <person name="Marinho G.C.S."/>
            <person name="Oliveira C.J.B."/>
            <person name="Araujo D."/>
            <person name="Rodrigues Junior V.S."/>
            <person name="Almeida R."/>
            <person name="Silva Filho U.R."/>
            <person name="Andrade A.S.A."/>
            <person name="Cibulski S.P."/>
        </authorList>
    </citation>
    <scope>NUCLEOTIDE SEQUENCE [LARGE SCALE GENOMIC DNA]</scope>
    <source>
        <strain evidence="4 5">I339</strain>
    </source>
</reference>
<dbReference type="InterPro" id="IPR001031">
    <property type="entry name" value="Thioesterase"/>
</dbReference>
<dbReference type="SMART" id="SM00824">
    <property type="entry name" value="PKS_TE"/>
    <property type="match status" value="1"/>
</dbReference>
<evidence type="ECO:0000256" key="1">
    <source>
        <dbReference type="ARBA" id="ARBA00007169"/>
    </source>
</evidence>